<dbReference type="PANTHER" id="PTHR46333">
    <property type="entry name" value="CYTOKINESIS PROTEIN 3"/>
    <property type="match status" value="1"/>
</dbReference>
<keyword evidence="1" id="KW-0732">Signal</keyword>
<feature type="signal peptide" evidence="1">
    <location>
        <begin position="1"/>
        <end position="20"/>
    </location>
</feature>
<dbReference type="EMBL" id="VOSC01000005">
    <property type="protein sequence ID" value="TXE15014.1"/>
    <property type="molecule type" value="Genomic_DNA"/>
</dbReference>
<dbReference type="RefSeq" id="WP_147130391.1">
    <property type="nucleotide sequence ID" value="NZ_VOSC01000005.1"/>
</dbReference>
<evidence type="ECO:0000256" key="1">
    <source>
        <dbReference type="SAM" id="SignalP"/>
    </source>
</evidence>
<dbReference type="SUPFAM" id="SSF54001">
    <property type="entry name" value="Cysteine proteinases"/>
    <property type="match status" value="1"/>
</dbReference>
<feature type="domain" description="Transglutaminase-like" evidence="2">
    <location>
        <begin position="114"/>
        <end position="180"/>
    </location>
</feature>
<dbReference type="InterPro" id="IPR038765">
    <property type="entry name" value="Papain-like_cys_pep_sf"/>
</dbReference>
<proteinExistence type="predicted"/>
<dbReference type="Gene3D" id="3.10.620.30">
    <property type="match status" value="1"/>
</dbReference>
<evidence type="ECO:0000313" key="3">
    <source>
        <dbReference type="EMBL" id="TXE15014.1"/>
    </source>
</evidence>
<dbReference type="AlphaFoldDB" id="A0A5C7B3J7"/>
<reference evidence="4" key="1">
    <citation type="submission" date="2019-08" db="EMBL/GenBank/DDBJ databases">
        <title>Seonamhaeicola sediminis sp. nov., isolated from marine sediment.</title>
        <authorList>
            <person name="Cao W.R."/>
        </authorList>
    </citation>
    <scope>NUCLEOTIDE SEQUENCE [LARGE SCALE GENOMIC DNA]</scope>
    <source>
        <strain evidence="4">Gy8</strain>
    </source>
</reference>
<protein>
    <recommendedName>
        <fullName evidence="2">Transglutaminase-like domain-containing protein</fullName>
    </recommendedName>
</protein>
<accession>A0A5C7B3J7</accession>
<dbReference type="GO" id="GO:0005737">
    <property type="term" value="C:cytoplasm"/>
    <property type="evidence" value="ECO:0007669"/>
    <property type="project" value="TreeGrafter"/>
</dbReference>
<sequence length="334" mass="38873">MNRLLLVLALLLSFKHFSQVSDFEHINFNKADFIAKKNKGATLKNLPVLVHQLTSELTTDVEKFRAIYIWVCSNISNDYANHVLNLRKREKFKSDSIALNTWNNQFRKKALKKLIRQKKTICTGYAYLLQEMASLAGLNCKMVHGYGRTTESNIETLSIPNHSWNVILLNNKWYLCDPTWASGFFNLETGRFEHDYNDGYFLSEPNLFVKNHYPLNTEWLLTEQKIHITDFLSGPLVYGDTFKHKILPLAPFKMTTTIKKNKKVLFRFQIPSKCEKEKLILIINGVSVKKHSYYAFNKDFSVVEFNSLFKRKGVFDVYLKVNNDVVSTHVIKVK</sequence>
<organism evidence="3 4">
    <name type="scientific">Seonamhaeicola algicola</name>
    <dbReference type="NCBI Taxonomy" id="1719036"/>
    <lineage>
        <taxon>Bacteria</taxon>
        <taxon>Pseudomonadati</taxon>
        <taxon>Bacteroidota</taxon>
        <taxon>Flavobacteriia</taxon>
        <taxon>Flavobacteriales</taxon>
        <taxon>Flavobacteriaceae</taxon>
    </lineage>
</organism>
<evidence type="ECO:0000313" key="4">
    <source>
        <dbReference type="Proteomes" id="UP000321790"/>
    </source>
</evidence>
<dbReference type="Pfam" id="PF01841">
    <property type="entry name" value="Transglut_core"/>
    <property type="match status" value="1"/>
</dbReference>
<comment type="caution">
    <text evidence="3">The sequence shown here is derived from an EMBL/GenBank/DDBJ whole genome shotgun (WGS) entry which is preliminary data.</text>
</comment>
<dbReference type="InterPro" id="IPR002931">
    <property type="entry name" value="Transglutaminase-like"/>
</dbReference>
<dbReference type="InterPro" id="IPR052557">
    <property type="entry name" value="CAP/Cytokinesis_protein"/>
</dbReference>
<dbReference type="SMART" id="SM00460">
    <property type="entry name" value="TGc"/>
    <property type="match status" value="1"/>
</dbReference>
<keyword evidence="4" id="KW-1185">Reference proteome</keyword>
<gene>
    <name evidence="3" type="ORF">FUA26_00465</name>
</gene>
<dbReference type="Proteomes" id="UP000321790">
    <property type="component" value="Unassembled WGS sequence"/>
</dbReference>
<feature type="chain" id="PRO_5022993055" description="Transglutaminase-like domain-containing protein" evidence="1">
    <location>
        <begin position="21"/>
        <end position="334"/>
    </location>
</feature>
<dbReference type="OrthoDB" id="9788327at2"/>
<evidence type="ECO:0000259" key="2">
    <source>
        <dbReference type="SMART" id="SM00460"/>
    </source>
</evidence>
<name>A0A5C7B3J7_9FLAO</name>
<dbReference type="PANTHER" id="PTHR46333:SF2">
    <property type="entry name" value="CYTOKINESIS PROTEIN 3"/>
    <property type="match status" value="1"/>
</dbReference>